<feature type="transmembrane region" description="Helical" evidence="1">
    <location>
        <begin position="204"/>
        <end position="225"/>
    </location>
</feature>
<protein>
    <submittedName>
        <fullName evidence="2">Uncharacterized protein</fullName>
    </submittedName>
</protein>
<dbReference type="EMBL" id="JBHSJG010000056">
    <property type="protein sequence ID" value="MFC4990019.1"/>
    <property type="molecule type" value="Genomic_DNA"/>
</dbReference>
<evidence type="ECO:0000313" key="2">
    <source>
        <dbReference type="EMBL" id="MFC4990019.1"/>
    </source>
</evidence>
<comment type="caution">
    <text evidence="2">The sequence shown here is derived from an EMBL/GenBank/DDBJ whole genome shotgun (WGS) entry which is preliminary data.</text>
</comment>
<sequence length="232" mass="24992">MEVEYGETWVYESIVGALPGVDLPDRVAVAIQLAAFEAAILVVAAVYGLWTAVPAGTAAVAVAAAGSWFMLRYSRETRTLKTPPAYRQVLFGSSIEVVLGVVAFVALITYLFVYDPATTGESLVTELFGPKPPPLAVGLALLVLWDVVYRIGTCWWASVASLWRAYRYAFDADETRRLVALDARNVGFAAVQLLFVPFVADRPLLLWALCGHVLAVACVSGLAIVRQRAVAG</sequence>
<dbReference type="Proteomes" id="UP001595925">
    <property type="component" value="Unassembled WGS sequence"/>
</dbReference>
<dbReference type="InterPro" id="IPR055952">
    <property type="entry name" value="DUF7530"/>
</dbReference>
<keyword evidence="1" id="KW-0472">Membrane</keyword>
<dbReference type="Pfam" id="PF24374">
    <property type="entry name" value="DUF7530"/>
    <property type="match status" value="1"/>
</dbReference>
<name>A0ABD5QKB6_9EURY</name>
<feature type="transmembrane region" description="Helical" evidence="1">
    <location>
        <begin position="53"/>
        <end position="71"/>
    </location>
</feature>
<evidence type="ECO:0000256" key="1">
    <source>
        <dbReference type="SAM" id="Phobius"/>
    </source>
</evidence>
<proteinExistence type="predicted"/>
<keyword evidence="3" id="KW-1185">Reference proteome</keyword>
<gene>
    <name evidence="2" type="ORF">ACFPFO_20080</name>
</gene>
<dbReference type="AlphaFoldDB" id="A0ABD5QKB6"/>
<organism evidence="2 3">
    <name type="scientific">Saliphagus infecundisoli</name>
    <dbReference type="NCBI Taxonomy" id="1849069"/>
    <lineage>
        <taxon>Archaea</taxon>
        <taxon>Methanobacteriati</taxon>
        <taxon>Methanobacteriota</taxon>
        <taxon>Stenosarchaea group</taxon>
        <taxon>Halobacteria</taxon>
        <taxon>Halobacteriales</taxon>
        <taxon>Natrialbaceae</taxon>
        <taxon>Saliphagus</taxon>
    </lineage>
</organism>
<feature type="transmembrane region" description="Helical" evidence="1">
    <location>
        <begin position="178"/>
        <end position="198"/>
    </location>
</feature>
<feature type="transmembrane region" description="Helical" evidence="1">
    <location>
        <begin position="134"/>
        <end position="157"/>
    </location>
</feature>
<feature type="transmembrane region" description="Helical" evidence="1">
    <location>
        <begin position="91"/>
        <end position="114"/>
    </location>
</feature>
<dbReference type="RefSeq" id="WP_224827696.1">
    <property type="nucleotide sequence ID" value="NZ_JAIVEF010000002.1"/>
</dbReference>
<keyword evidence="1" id="KW-0812">Transmembrane</keyword>
<keyword evidence="1" id="KW-1133">Transmembrane helix</keyword>
<evidence type="ECO:0000313" key="3">
    <source>
        <dbReference type="Proteomes" id="UP001595925"/>
    </source>
</evidence>
<reference evidence="2 3" key="1">
    <citation type="journal article" date="2019" name="Int. J. Syst. Evol. Microbiol.">
        <title>The Global Catalogue of Microorganisms (GCM) 10K type strain sequencing project: providing services to taxonomists for standard genome sequencing and annotation.</title>
        <authorList>
            <consortium name="The Broad Institute Genomics Platform"/>
            <consortium name="The Broad Institute Genome Sequencing Center for Infectious Disease"/>
            <person name="Wu L."/>
            <person name="Ma J."/>
        </authorList>
    </citation>
    <scope>NUCLEOTIDE SEQUENCE [LARGE SCALE GENOMIC DNA]</scope>
    <source>
        <strain evidence="2 3">CGMCC 1.15824</strain>
    </source>
</reference>
<accession>A0ABD5QKB6</accession>